<evidence type="ECO:0000259" key="4">
    <source>
        <dbReference type="Pfam" id="PF01420"/>
    </source>
</evidence>
<dbReference type="SUPFAM" id="SSF116734">
    <property type="entry name" value="DNA methylase specificity domain"/>
    <property type="match status" value="1"/>
</dbReference>
<reference evidence="5 6" key="1">
    <citation type="submission" date="2017-07" db="EMBL/GenBank/DDBJ databases">
        <title>Complete Genome Sequence of the cosmetic ferment Vitreoscilla filiformis (ATCC15551).</title>
        <authorList>
            <person name="Contreras S."/>
            <person name="Sagory-Zalkind P."/>
            <person name="Blanquart H."/>
            <person name="Iltis A."/>
            <person name="Morand S.C."/>
        </authorList>
    </citation>
    <scope>NUCLEOTIDE SEQUENCE [LARGE SCALE GENOMIC DNA]</scope>
    <source>
        <strain evidence="5 6">ATCC 15551</strain>
        <plasmid evidence="6">Plasmid pvf1</plasmid>
    </source>
</reference>
<name>A0A221KJV6_VITFI</name>
<evidence type="ECO:0000256" key="1">
    <source>
        <dbReference type="ARBA" id="ARBA00010923"/>
    </source>
</evidence>
<keyword evidence="5" id="KW-0614">Plasmid</keyword>
<evidence type="ECO:0000313" key="5">
    <source>
        <dbReference type="EMBL" id="ASM79133.1"/>
    </source>
</evidence>
<keyword evidence="6" id="KW-1185">Reference proteome</keyword>
<gene>
    <name evidence="5" type="ORF">VITFI_CDS3356</name>
</gene>
<feature type="domain" description="Type I restriction modification DNA specificity" evidence="4">
    <location>
        <begin position="20"/>
        <end position="134"/>
    </location>
</feature>
<dbReference type="InterPro" id="IPR000055">
    <property type="entry name" value="Restrct_endonuc_typeI_TRD"/>
</dbReference>
<accession>A0A221KJV6</accession>
<evidence type="ECO:0000256" key="3">
    <source>
        <dbReference type="ARBA" id="ARBA00023125"/>
    </source>
</evidence>
<organism evidence="5 6">
    <name type="scientific">Vitreoscilla filiformis</name>
    <dbReference type="NCBI Taxonomy" id="63"/>
    <lineage>
        <taxon>Bacteria</taxon>
        <taxon>Pseudomonadati</taxon>
        <taxon>Pseudomonadota</taxon>
        <taxon>Betaproteobacteria</taxon>
        <taxon>Neisseriales</taxon>
        <taxon>Neisseriaceae</taxon>
        <taxon>Vitreoscilla</taxon>
    </lineage>
</organism>
<evidence type="ECO:0000313" key="6">
    <source>
        <dbReference type="Proteomes" id="UP000199729"/>
    </source>
</evidence>
<dbReference type="Pfam" id="PF01420">
    <property type="entry name" value="Methylase_S"/>
    <property type="match status" value="1"/>
</dbReference>
<geneLocation type="plasmid" evidence="6">
    <name>pvf1</name>
</geneLocation>
<comment type="similarity">
    <text evidence="1">Belongs to the type-I restriction system S methylase family.</text>
</comment>
<dbReference type="PANTHER" id="PTHR30408">
    <property type="entry name" value="TYPE-1 RESTRICTION ENZYME ECOKI SPECIFICITY PROTEIN"/>
    <property type="match status" value="1"/>
</dbReference>
<dbReference type="EMBL" id="CP022424">
    <property type="protein sequence ID" value="ASM79133.1"/>
    <property type="molecule type" value="Genomic_DNA"/>
</dbReference>
<dbReference type="InterPro" id="IPR044946">
    <property type="entry name" value="Restrct_endonuc_typeI_TRD_sf"/>
</dbReference>
<dbReference type="Proteomes" id="UP000199729">
    <property type="component" value="Plasmid pVF1"/>
</dbReference>
<dbReference type="GO" id="GO:0009307">
    <property type="term" value="P:DNA restriction-modification system"/>
    <property type="evidence" value="ECO:0007669"/>
    <property type="project" value="UniProtKB-KW"/>
</dbReference>
<dbReference type="PANTHER" id="PTHR30408:SF12">
    <property type="entry name" value="TYPE I RESTRICTION ENZYME MJAVIII SPECIFICITY SUBUNIT"/>
    <property type="match status" value="1"/>
</dbReference>
<dbReference type="KEGG" id="vff:VITFI_CDS3356"/>
<sequence length="159" mass="18109">MDAISNDGKILHKKIQGTNASPEEIAQFELRRGDLLFNTRNSRELVGKTAIWDGGDGVIFNNNIMRLRLNSMIAPEVIAMQFQLPLLKQELETRKSGTTSVFAVYYKDLKTLPIQIPSKDRQQKYVQVTKKVARYMAKMQEMASNAEQLTQSLSHKFFG</sequence>
<dbReference type="Gene3D" id="3.90.220.20">
    <property type="entry name" value="DNA methylase specificity domains"/>
    <property type="match status" value="1"/>
</dbReference>
<dbReference type="AlphaFoldDB" id="A0A221KJV6"/>
<keyword evidence="2" id="KW-0680">Restriction system</keyword>
<dbReference type="REBASE" id="212315">
    <property type="entry name" value="S.Vfi15551ORF3357P"/>
</dbReference>
<dbReference type="GO" id="GO:0003677">
    <property type="term" value="F:DNA binding"/>
    <property type="evidence" value="ECO:0007669"/>
    <property type="project" value="UniProtKB-KW"/>
</dbReference>
<evidence type="ECO:0000256" key="2">
    <source>
        <dbReference type="ARBA" id="ARBA00022747"/>
    </source>
</evidence>
<keyword evidence="3" id="KW-0238">DNA-binding</keyword>
<dbReference type="InterPro" id="IPR052021">
    <property type="entry name" value="Type-I_RS_S_subunit"/>
</dbReference>
<proteinExistence type="inferred from homology"/>
<protein>
    <recommendedName>
        <fullName evidence="4">Type I restriction modification DNA specificity domain-containing protein</fullName>
    </recommendedName>
</protein>